<name>A0ABU1D8E6_9BURK</name>
<reference evidence="1 2" key="1">
    <citation type="submission" date="2023-08" db="EMBL/GenBank/DDBJ databases">
        <title>Alcaligenaceae gen. nov., a novel taxon isolated from the sludge of Yixing Pesticide Factory.</title>
        <authorList>
            <person name="Ruan L."/>
        </authorList>
    </citation>
    <scope>NUCLEOTIDE SEQUENCE [LARGE SCALE GENOMIC DNA]</scope>
    <source>
        <strain evidence="1 2">LG-2</strain>
    </source>
</reference>
<evidence type="ECO:0000313" key="1">
    <source>
        <dbReference type="EMBL" id="MDR4126638.1"/>
    </source>
</evidence>
<evidence type="ECO:0000313" key="2">
    <source>
        <dbReference type="Proteomes" id="UP001232156"/>
    </source>
</evidence>
<protein>
    <submittedName>
        <fullName evidence="1">Uncharacterized protein</fullName>
    </submittedName>
</protein>
<dbReference type="RefSeq" id="WP_347287358.1">
    <property type="nucleotide sequence ID" value="NZ_JAUZQE010000031.1"/>
</dbReference>
<proteinExistence type="predicted"/>
<accession>A0ABU1D8E6</accession>
<gene>
    <name evidence="1" type="ORF">Q8947_11670</name>
</gene>
<comment type="caution">
    <text evidence="1">The sequence shown here is derived from an EMBL/GenBank/DDBJ whole genome shotgun (WGS) entry which is preliminary data.</text>
</comment>
<organism evidence="1 2">
    <name type="scientific">Yanghanlia caeni</name>
    <dbReference type="NCBI Taxonomy" id="3064283"/>
    <lineage>
        <taxon>Bacteria</taxon>
        <taxon>Pseudomonadati</taxon>
        <taxon>Pseudomonadota</taxon>
        <taxon>Betaproteobacteria</taxon>
        <taxon>Burkholderiales</taxon>
        <taxon>Alcaligenaceae</taxon>
        <taxon>Yanghanlia</taxon>
    </lineage>
</organism>
<keyword evidence="2" id="KW-1185">Reference proteome</keyword>
<sequence>MAIMANSRALPLVQYLVQLNLSPPFTSDSLNVSALLSADVYRDELAIITANYGFDGYMGVPGLQGVDDAARQIAYDHGVSWQELDPALDAPARAYYSAVGDAAFLAAYGVSVVQGDTIPVVFSHPVLASSIRPESFEIQLNTGEWVTPLTASLLPNGEYNERQTVVLTGYWGNRLESDHPDALHPVLVRIAESETPLTFVTPQGLVSAAGLEIASANPYDAGNGPRLVAANLDQFSTLGEGAPFWLIASNGNSGADLFGDEAQFRLRLYTSAGFSPDGIRSILPTEFGRFFRLEARDALGEPVWIDEAGVDYTISGHGSVWVLGIADTGPAQAQYDDAYVEDHDNQYDIILAGDRAAVEQLVRVHMPSGGDYDAVYNPGGPGNDPASNPDTPFTVPSSPQAIEVSNLMGDDPYVSFVELGNAVYRDPASGQPLGANLGIALYDTATGHTVYQYRDPAGQLFYASFQVSSDFSQFGSANHPVLFDAANYLGQNPDVFAAMGIDHAQAWQHYLAYGASESLSPGGASRAPASWFDIDFYLHANPDVARAADSGAFAFHHFMQYGMAEFRAPNALGTLEPLSEHSLLQYAQANVDLMQAFGIDSDATQLTATQQYELALHFHRWGYLEGREAEPTMLTLPDPLIDLSGVTGAPDIVQFV</sequence>
<dbReference type="Proteomes" id="UP001232156">
    <property type="component" value="Unassembled WGS sequence"/>
</dbReference>
<dbReference type="EMBL" id="JAUZQE010000031">
    <property type="protein sequence ID" value="MDR4126638.1"/>
    <property type="molecule type" value="Genomic_DNA"/>
</dbReference>